<gene>
    <name evidence="1" type="ORF">PSYPI_46569</name>
</gene>
<evidence type="ECO:0000313" key="1">
    <source>
        <dbReference type="EMBL" id="EGH49447.1"/>
    </source>
</evidence>
<dbReference type="Proteomes" id="UP000004986">
    <property type="component" value="Unassembled WGS sequence"/>
</dbReference>
<dbReference type="Gene3D" id="3.30.559.30">
    <property type="entry name" value="Nonribosomal peptide synthetase, condensation domain"/>
    <property type="match status" value="1"/>
</dbReference>
<name>F3GQU4_PSESJ</name>
<comment type="caution">
    <text evidence="1">The sequence shown here is derived from an EMBL/GenBank/DDBJ whole genome shotgun (WGS) entry which is preliminary data.</text>
</comment>
<feature type="non-terminal residue" evidence="1">
    <location>
        <position position="45"/>
    </location>
</feature>
<organism evidence="1 2">
    <name type="scientific">Pseudomonas syringae pv. pisi str. 1704B</name>
    <dbReference type="NCBI Taxonomy" id="629263"/>
    <lineage>
        <taxon>Bacteria</taxon>
        <taxon>Pseudomonadati</taxon>
        <taxon>Pseudomonadota</taxon>
        <taxon>Gammaproteobacteria</taxon>
        <taxon>Pseudomonadales</taxon>
        <taxon>Pseudomonadaceae</taxon>
        <taxon>Pseudomonas</taxon>
        <taxon>Pseudomonas syringae</taxon>
    </lineage>
</organism>
<sequence length="45" mass="4953">MEGHGREDLFDETDLSRTVGWFSSLFPVRLTPQTAPGASLCGIKE</sequence>
<dbReference type="HOGENOM" id="CLU_3209678_0_0_6"/>
<accession>F3GQU4</accession>
<proteinExistence type="predicted"/>
<dbReference type="EMBL" id="AEAI01004282">
    <property type="protein sequence ID" value="EGH49447.1"/>
    <property type="molecule type" value="Genomic_DNA"/>
</dbReference>
<keyword evidence="2" id="KW-1185">Reference proteome</keyword>
<dbReference type="AlphaFoldDB" id="F3GQU4"/>
<reference evidence="1 2" key="1">
    <citation type="journal article" date="2011" name="PLoS Pathog.">
        <title>Dynamic evolution of pathogenicity revealed by sequencing and comparative genomics of 19 Pseudomonas syringae isolates.</title>
        <authorList>
            <person name="Baltrus D.A."/>
            <person name="Nishimura M.T."/>
            <person name="Romanchuk A."/>
            <person name="Chang J.H."/>
            <person name="Mukhtar M.S."/>
            <person name="Cherkis K."/>
            <person name="Roach J."/>
            <person name="Grant S.R."/>
            <person name="Jones C.D."/>
            <person name="Dangl J.L."/>
        </authorList>
    </citation>
    <scope>NUCLEOTIDE SEQUENCE [LARGE SCALE GENOMIC DNA]</scope>
    <source>
        <strain evidence="1 2">1704B</strain>
    </source>
</reference>
<protein>
    <submittedName>
        <fullName evidence="1">Pyoverdine sidechain peptide synthetase II, D-Asp-L-Thr component</fullName>
    </submittedName>
</protein>
<evidence type="ECO:0000313" key="2">
    <source>
        <dbReference type="Proteomes" id="UP000004986"/>
    </source>
</evidence>